<dbReference type="InterPro" id="IPR011047">
    <property type="entry name" value="Quinoprotein_ADH-like_sf"/>
</dbReference>
<evidence type="ECO:0000313" key="1">
    <source>
        <dbReference type="EMBL" id="MBK3518202.1"/>
    </source>
</evidence>
<organism evidence="1 2">
    <name type="scientific">Carboxylicivirga marina</name>
    <dbReference type="NCBI Taxonomy" id="2800988"/>
    <lineage>
        <taxon>Bacteria</taxon>
        <taxon>Pseudomonadati</taxon>
        <taxon>Bacteroidota</taxon>
        <taxon>Bacteroidia</taxon>
        <taxon>Marinilabiliales</taxon>
        <taxon>Marinilabiliaceae</taxon>
        <taxon>Carboxylicivirga</taxon>
    </lineage>
</organism>
<protein>
    <recommendedName>
        <fullName evidence="3">PKD domain-containing protein</fullName>
    </recommendedName>
</protein>
<reference evidence="1 2" key="1">
    <citation type="submission" date="2021-01" db="EMBL/GenBank/DDBJ databases">
        <title>Carboxyliciviraga sp.nov., isolated from coastal sediments.</title>
        <authorList>
            <person name="Lu D."/>
            <person name="Zhang T."/>
        </authorList>
    </citation>
    <scope>NUCLEOTIDE SEQUENCE [LARGE SCALE GENOMIC DNA]</scope>
    <source>
        <strain evidence="1 2">N1Y132</strain>
    </source>
</reference>
<comment type="caution">
    <text evidence="1">The sequence shown here is derived from an EMBL/GenBank/DDBJ whole genome shotgun (WGS) entry which is preliminary data.</text>
</comment>
<gene>
    <name evidence="1" type="ORF">JIV24_12725</name>
</gene>
<accession>A0ABS1HKK2</accession>
<proteinExistence type="predicted"/>
<dbReference type="SUPFAM" id="SSF50998">
    <property type="entry name" value="Quinoprotein alcohol dehydrogenase-like"/>
    <property type="match status" value="1"/>
</dbReference>
<keyword evidence="2" id="KW-1185">Reference proteome</keyword>
<evidence type="ECO:0000313" key="2">
    <source>
        <dbReference type="Proteomes" id="UP000605676"/>
    </source>
</evidence>
<dbReference type="EMBL" id="JAENRR010000029">
    <property type="protein sequence ID" value="MBK3518202.1"/>
    <property type="molecule type" value="Genomic_DNA"/>
</dbReference>
<dbReference type="Proteomes" id="UP000605676">
    <property type="component" value="Unassembled WGS sequence"/>
</dbReference>
<sequence length="503" mass="56792">MKKNIKYIAKQIVLVFGIILIVSGCFKDDTTLANKEVPLIEVETDKTEFNIGIGEYVTIDPQATQTFGSQELIYEWALIEDEELEVISEEAVLSYQFIGLGTHHIRLKVTNDDGGIIQDYTVNVVTPYQEGLIVLGTNVQGQSDLSFLKVLTPEEEEEGLEAAFEIGVFSKINTGYTLSKAVDMDFTEERISISTQENGTIWMLDSRTLTVISEEAYGGKFPGFSPLKLTGRQHIRDGVMGDRQWNDNYILSADGRVYGYSSSFNEVFETVRLENSVNYSIVHSNEYNIYFGQDREPFYNCLLYAADTENDVVYYMGDSGSAAYNNSGALFNNAGIDIVNIVSKGTGDSYDNLFVIGRGKEDNSNQVYVVLLQHNYATKVNGYYVYEQAEELSIDESTDLKYNLKYNRVYYFNDNKVYQWYATKNSNEPLPTIDDTVLELDAGLEITCMEYSEDLSLMYLGVNNPALGEMSGCVYVYDILSMQLVNKYEGIAYKPVNVFYKTK</sequence>
<dbReference type="RefSeq" id="WP_200465431.1">
    <property type="nucleotide sequence ID" value="NZ_JAENRR010000029.1"/>
</dbReference>
<dbReference type="PROSITE" id="PS51257">
    <property type="entry name" value="PROKAR_LIPOPROTEIN"/>
    <property type="match status" value="1"/>
</dbReference>
<name>A0ABS1HKK2_9BACT</name>
<evidence type="ECO:0008006" key="3">
    <source>
        <dbReference type="Google" id="ProtNLM"/>
    </source>
</evidence>